<keyword evidence="1" id="KW-0479">Metal-binding</keyword>
<dbReference type="STRING" id="1121390.SAMN02746041_00569"/>
<evidence type="ECO:0000259" key="4">
    <source>
        <dbReference type="PROSITE" id="PS51379"/>
    </source>
</evidence>
<keyword evidence="3" id="KW-0411">Iron-sulfur</keyword>
<dbReference type="GO" id="GO:0046872">
    <property type="term" value="F:metal ion binding"/>
    <property type="evidence" value="ECO:0007669"/>
    <property type="project" value="UniProtKB-KW"/>
</dbReference>
<dbReference type="PROSITE" id="PS51379">
    <property type="entry name" value="4FE4S_FER_2"/>
    <property type="match status" value="1"/>
</dbReference>
<accession>A0A1W1X4I6</accession>
<dbReference type="SUPFAM" id="SSF46548">
    <property type="entry name" value="alpha-helical ferredoxin"/>
    <property type="match status" value="1"/>
</dbReference>
<reference evidence="5 6" key="1">
    <citation type="submission" date="2017-04" db="EMBL/GenBank/DDBJ databases">
        <authorList>
            <person name="Afonso C.L."/>
            <person name="Miller P.J."/>
            <person name="Scott M.A."/>
            <person name="Spackman E."/>
            <person name="Goraichik I."/>
            <person name="Dimitrov K.M."/>
            <person name="Suarez D.L."/>
            <person name="Swayne D.E."/>
        </authorList>
    </citation>
    <scope>NUCLEOTIDE SEQUENCE [LARGE SCALE GENOMIC DNA]</scope>
    <source>
        <strain evidence="5 6">DSM 13146</strain>
    </source>
</reference>
<evidence type="ECO:0000256" key="1">
    <source>
        <dbReference type="ARBA" id="ARBA00022723"/>
    </source>
</evidence>
<dbReference type="InterPro" id="IPR009051">
    <property type="entry name" value="Helical_ferredxn"/>
</dbReference>
<dbReference type="Proteomes" id="UP000192783">
    <property type="component" value="Unassembled WGS sequence"/>
</dbReference>
<sequence length="267" mass="30428">MKDIVRTWLESGRIDLFLGYRLVDGHPIPHCFSKERLEEVEQLTESLARYPLEKIAHQMLQKDPAVRIGLMARDCTQRSVRVLAAWNQIDMDRIRVLTMSCCPSDAKDKAFCSYLQEPETGPVRKSNGMPSTGDPDDCRVLPAEERLRRWLYEFQKCIKCYGCRDICPVCFCKDCGLEHEDLMDKGVVPPEVPLFHLIRAVHMAGRCVDCGLCEEACPVGIPLRLLYRKVNGIVTDRFGYRVGQTKDQSPFNVLGEFSPLELSSLDD</sequence>
<dbReference type="GO" id="GO:0051536">
    <property type="term" value="F:iron-sulfur cluster binding"/>
    <property type="evidence" value="ECO:0007669"/>
    <property type="project" value="UniProtKB-KW"/>
</dbReference>
<protein>
    <submittedName>
        <fullName evidence="5">4Fe-4S dicluster domain-containing protein</fullName>
    </submittedName>
</protein>
<organism evidence="5 6">
    <name type="scientific">Desulfacinum hydrothermale DSM 13146</name>
    <dbReference type="NCBI Taxonomy" id="1121390"/>
    <lineage>
        <taxon>Bacteria</taxon>
        <taxon>Pseudomonadati</taxon>
        <taxon>Thermodesulfobacteriota</taxon>
        <taxon>Syntrophobacteria</taxon>
        <taxon>Syntrophobacterales</taxon>
        <taxon>Syntrophobacteraceae</taxon>
        <taxon>Desulfacinum</taxon>
    </lineage>
</organism>
<dbReference type="EMBL" id="FWXF01000002">
    <property type="protein sequence ID" value="SMC18874.1"/>
    <property type="molecule type" value="Genomic_DNA"/>
</dbReference>
<dbReference type="AlphaFoldDB" id="A0A1W1X4I6"/>
<gene>
    <name evidence="5" type="ORF">SAMN02746041_00569</name>
</gene>
<dbReference type="PROSITE" id="PS00198">
    <property type="entry name" value="4FE4S_FER_1"/>
    <property type="match status" value="1"/>
</dbReference>
<dbReference type="Gene3D" id="1.10.1060.10">
    <property type="entry name" value="Alpha-helical ferredoxin"/>
    <property type="match status" value="1"/>
</dbReference>
<proteinExistence type="predicted"/>
<keyword evidence="6" id="KW-1185">Reference proteome</keyword>
<dbReference type="InterPro" id="IPR017900">
    <property type="entry name" value="4Fe4S_Fe_S_CS"/>
</dbReference>
<evidence type="ECO:0000313" key="5">
    <source>
        <dbReference type="EMBL" id="SMC18874.1"/>
    </source>
</evidence>
<name>A0A1W1X4I6_9BACT</name>
<keyword evidence="2" id="KW-0408">Iron</keyword>
<dbReference type="RefSeq" id="WP_084056063.1">
    <property type="nucleotide sequence ID" value="NZ_FWXF01000002.1"/>
</dbReference>
<feature type="domain" description="4Fe-4S ferredoxin-type" evidence="4">
    <location>
        <begin position="198"/>
        <end position="228"/>
    </location>
</feature>
<dbReference type="Pfam" id="PF00037">
    <property type="entry name" value="Fer4"/>
    <property type="match status" value="1"/>
</dbReference>
<evidence type="ECO:0000313" key="6">
    <source>
        <dbReference type="Proteomes" id="UP000192783"/>
    </source>
</evidence>
<dbReference type="OrthoDB" id="9773828at2"/>
<dbReference type="InterPro" id="IPR017896">
    <property type="entry name" value="4Fe4S_Fe-S-bd"/>
</dbReference>
<evidence type="ECO:0000256" key="3">
    <source>
        <dbReference type="ARBA" id="ARBA00023014"/>
    </source>
</evidence>
<evidence type="ECO:0000256" key="2">
    <source>
        <dbReference type="ARBA" id="ARBA00023004"/>
    </source>
</evidence>